<name>A0A0K2SL95_LIMPI</name>
<gene>
    <name evidence="1" type="ORF">LIP_2047</name>
</gene>
<dbReference type="STRING" id="1555112.LIP_2047"/>
<sequence length="425" mass="45764">MNARADGGSLGVKPTKTLLILSNGHGEDVVGRRLAQRIGTRAGERLRIVAFPTIGAGDAYRRAGIHVVGVQGELPSGGFAYLSLKNTLMDLRAGWPRLLLRQMAYLRRHRDEWDAVLGVGDLFSVYLNRFILKKPMSWAAIAYSVHSAGPSGYPVHPGWWRPLRRGDVQAFVRDPETRNLLRLAGIASEYVGNPMMDDLAPDRTLLGRMQAALGAESLDGQMPLIVLLPGSRQDAVRNLPDQLEALRLLYHRTGGRVRGAVAWAPWQPVEGLRPALARVGWRVREAGHLAAPGVVLQGPEGLELSLFVGAFAELIHLATLAIGQAGTAVEQAVGLGRPVVSCPSPGTQVTRSFLAAQQRLLGEALAVTEASPAALAEEALAILQDPARYRRMAAAGRQRMGPPGASEAIARRVVDRLLRGQVLTA</sequence>
<evidence type="ECO:0000313" key="1">
    <source>
        <dbReference type="EMBL" id="BAS27888.1"/>
    </source>
</evidence>
<dbReference type="EMBL" id="AP014924">
    <property type="protein sequence ID" value="BAS27888.1"/>
    <property type="molecule type" value="Genomic_DNA"/>
</dbReference>
<reference evidence="2" key="2">
    <citation type="journal article" date="2016" name="Int. J. Syst. Evol. Microbiol.">
        <title>Complete genome sequence and cell structure of Limnochorda pilosa, a Gram-negative spore-former within the phylum Firmicutes.</title>
        <authorList>
            <person name="Watanabe M."/>
            <person name="Kojima H."/>
            <person name="Fukui M."/>
        </authorList>
    </citation>
    <scope>NUCLEOTIDE SEQUENCE [LARGE SCALE GENOMIC DNA]</scope>
    <source>
        <strain evidence="2">HC45</strain>
    </source>
</reference>
<dbReference type="KEGG" id="lpil:LIP_2047"/>
<protein>
    <recommendedName>
        <fullName evidence="3">Lipid-A-disaccharide synthase</fullName>
    </recommendedName>
</protein>
<evidence type="ECO:0008006" key="3">
    <source>
        <dbReference type="Google" id="ProtNLM"/>
    </source>
</evidence>
<dbReference type="PANTHER" id="PTHR39517:SF1">
    <property type="entry name" value="LIPID-A-DISACCHARIDE SYNTHASE"/>
    <property type="match status" value="1"/>
</dbReference>
<evidence type="ECO:0000313" key="2">
    <source>
        <dbReference type="Proteomes" id="UP000065807"/>
    </source>
</evidence>
<dbReference type="AlphaFoldDB" id="A0A0K2SL95"/>
<dbReference type="PANTHER" id="PTHR39517">
    <property type="entry name" value="SLL0192 PROTEIN"/>
    <property type="match status" value="1"/>
</dbReference>
<accession>A0A0K2SL95</accession>
<proteinExistence type="predicted"/>
<dbReference type="NCBIfam" id="TIGR03492">
    <property type="entry name" value="lipid-A-disaccharide synthase-related protein"/>
    <property type="match status" value="1"/>
</dbReference>
<dbReference type="Gene3D" id="3.40.50.2000">
    <property type="entry name" value="Glycogen Phosphorylase B"/>
    <property type="match status" value="1"/>
</dbReference>
<dbReference type="InterPro" id="IPR019994">
    <property type="entry name" value="Lipid-A-disac_synthase-rel_put"/>
</dbReference>
<organism evidence="1 2">
    <name type="scientific">Limnochorda pilosa</name>
    <dbReference type="NCBI Taxonomy" id="1555112"/>
    <lineage>
        <taxon>Bacteria</taxon>
        <taxon>Bacillati</taxon>
        <taxon>Bacillota</taxon>
        <taxon>Limnochordia</taxon>
        <taxon>Limnochordales</taxon>
        <taxon>Limnochordaceae</taxon>
        <taxon>Limnochorda</taxon>
    </lineage>
</organism>
<dbReference type="SUPFAM" id="SSF53756">
    <property type="entry name" value="UDP-Glycosyltransferase/glycogen phosphorylase"/>
    <property type="match status" value="1"/>
</dbReference>
<reference evidence="2" key="1">
    <citation type="submission" date="2015-07" db="EMBL/GenBank/DDBJ databases">
        <title>Complete genome sequence and phylogenetic analysis of Limnochorda pilosa.</title>
        <authorList>
            <person name="Watanabe M."/>
            <person name="Kojima H."/>
            <person name="Fukui M."/>
        </authorList>
    </citation>
    <scope>NUCLEOTIDE SEQUENCE [LARGE SCALE GENOMIC DNA]</scope>
    <source>
        <strain evidence="2">HC45</strain>
    </source>
</reference>
<dbReference type="PATRIC" id="fig|1555112.3.peg.2083"/>
<keyword evidence="2" id="KW-1185">Reference proteome</keyword>
<dbReference type="Proteomes" id="UP000065807">
    <property type="component" value="Chromosome"/>
</dbReference>